<evidence type="ECO:0000313" key="1">
    <source>
        <dbReference type="EMBL" id="ORZ39480.1"/>
    </source>
</evidence>
<dbReference type="SUPFAM" id="SSF52047">
    <property type="entry name" value="RNI-like"/>
    <property type="match status" value="1"/>
</dbReference>
<dbReference type="InterPro" id="IPR032675">
    <property type="entry name" value="LRR_dom_sf"/>
</dbReference>
<proteinExistence type="predicted"/>
<sequence length="800" mass="88795">MNTASVSTGTCPVLPADVWTHIVDAIVASDSYHGRWRDLAHLAWTCRDAYMAARRPLWQHLRLVFRINAEDILAPDGDLGHANPVTRHQQHLAFQHHQSVLESSVFPRYSTGQLALESERLKRIRQVSHSYPHLQPFVVLDGNLYLASRLENEWNPRQPDFSGIPSLWGAEEGSSLSTGARIVGDLVLVPYPLQLVNELTIDALGSADDIGDCPLTRTSLHVESELGFIFRLDPHQVQTLHFYVDAGQGAWSIYNPIGLHLSSISNHEYFLAGGEHYCPAFGQSTRHVQLFHGESFDSDRDVIVTLSSLPIVTFEQYGSGCFDLRFGASALMLSPTLTQLVLDYDLHASGNHEPIEMHLPALKQLSITFQVAEMLFDSGFSDIMFPMLDAPSPTALNKRHIFPALTHLTLLDVEHDGAGDRAAGDLVYVPWVPYHHMPRLSHFCIPSVHRVALFSHSLQSLVAVNLASITPAASDPEVSDPPFAAPYLTHVETTLVAAYNLPAFINSTPELTSTKLDIQDNCLELAFFTHTPKLTRLHLDGREFHPDWWSILARNLPQLTHLTIHDTEDEDQVGAKYTVEVDSTTNAYPCFPNLERLSFTMTNGTFDFTGLDLPRLKHLVVNTEHPRTFPSVYPHLESLNLTGALCPVQVIRLLDDLPAQCRVKIAPSPTEKDLQLCGVFQLRMRFAGAQNQRVWRELLCAAPFTKQDGLIKESVTVVLDRSPTARPMVGDGDAQLIAKVLAHLLSKQAAASIECFVTCDSSLGESPTAEDVQGGNAVARAMRIRGLRLCRRSSFDDVDS</sequence>
<accession>A0A1Y2HY48</accession>
<dbReference type="AlphaFoldDB" id="A0A1Y2HY48"/>
<protein>
    <submittedName>
        <fullName evidence="1">Uncharacterized protein</fullName>
    </submittedName>
</protein>
<reference evidence="1 2" key="1">
    <citation type="submission" date="2016-07" db="EMBL/GenBank/DDBJ databases">
        <title>Pervasive Adenine N6-methylation of Active Genes in Fungi.</title>
        <authorList>
            <consortium name="DOE Joint Genome Institute"/>
            <person name="Mondo S.J."/>
            <person name="Dannebaum R.O."/>
            <person name="Kuo R.C."/>
            <person name="Labutti K."/>
            <person name="Haridas S."/>
            <person name="Kuo A."/>
            <person name="Salamov A."/>
            <person name="Ahrendt S.R."/>
            <person name="Lipzen A."/>
            <person name="Sullivan W."/>
            <person name="Andreopoulos W.B."/>
            <person name="Clum A."/>
            <person name="Lindquist E."/>
            <person name="Daum C."/>
            <person name="Ramamoorthy G.K."/>
            <person name="Gryganskyi A."/>
            <person name="Culley D."/>
            <person name="Magnuson J.K."/>
            <person name="James T.Y."/>
            <person name="O'Malley M.A."/>
            <person name="Stajich J.E."/>
            <person name="Spatafora J.W."/>
            <person name="Visel A."/>
            <person name="Grigoriev I.V."/>
        </authorList>
    </citation>
    <scope>NUCLEOTIDE SEQUENCE [LARGE SCALE GENOMIC DNA]</scope>
    <source>
        <strain evidence="1 2">PL171</strain>
    </source>
</reference>
<gene>
    <name evidence="1" type="ORF">BCR44DRAFT_1426631</name>
</gene>
<evidence type="ECO:0000313" key="2">
    <source>
        <dbReference type="Proteomes" id="UP000193411"/>
    </source>
</evidence>
<organism evidence="1 2">
    <name type="scientific">Catenaria anguillulae PL171</name>
    <dbReference type="NCBI Taxonomy" id="765915"/>
    <lineage>
        <taxon>Eukaryota</taxon>
        <taxon>Fungi</taxon>
        <taxon>Fungi incertae sedis</taxon>
        <taxon>Blastocladiomycota</taxon>
        <taxon>Blastocladiomycetes</taxon>
        <taxon>Blastocladiales</taxon>
        <taxon>Catenariaceae</taxon>
        <taxon>Catenaria</taxon>
    </lineage>
</organism>
<dbReference type="EMBL" id="MCFL01000005">
    <property type="protein sequence ID" value="ORZ39480.1"/>
    <property type="molecule type" value="Genomic_DNA"/>
</dbReference>
<dbReference type="Proteomes" id="UP000193411">
    <property type="component" value="Unassembled WGS sequence"/>
</dbReference>
<comment type="caution">
    <text evidence="1">The sequence shown here is derived from an EMBL/GenBank/DDBJ whole genome shotgun (WGS) entry which is preliminary data.</text>
</comment>
<dbReference type="Gene3D" id="3.80.10.10">
    <property type="entry name" value="Ribonuclease Inhibitor"/>
    <property type="match status" value="1"/>
</dbReference>
<name>A0A1Y2HY48_9FUNG</name>
<keyword evidence="2" id="KW-1185">Reference proteome</keyword>